<dbReference type="PROSITE" id="PS50835">
    <property type="entry name" value="IG_LIKE"/>
    <property type="match status" value="1"/>
</dbReference>
<name>A0A7W9ECV7_9SPHN</name>
<feature type="domain" description="Ig-like" evidence="1">
    <location>
        <begin position="5"/>
        <end position="99"/>
    </location>
</feature>
<dbReference type="EMBL" id="JACIJC010000001">
    <property type="protein sequence ID" value="MBB5684304.1"/>
    <property type="molecule type" value="Genomic_DNA"/>
</dbReference>
<dbReference type="Proteomes" id="UP000549617">
    <property type="component" value="Unassembled WGS sequence"/>
</dbReference>
<comment type="caution">
    <text evidence="2">The sequence shown here is derived from an EMBL/GenBank/DDBJ whole genome shotgun (WGS) entry which is preliminary data.</text>
</comment>
<proteinExistence type="predicted"/>
<evidence type="ECO:0000259" key="1">
    <source>
        <dbReference type="PROSITE" id="PS50835"/>
    </source>
</evidence>
<evidence type="ECO:0000313" key="3">
    <source>
        <dbReference type="Proteomes" id="UP000549617"/>
    </source>
</evidence>
<evidence type="ECO:0000313" key="2">
    <source>
        <dbReference type="EMBL" id="MBB5684304.1"/>
    </source>
</evidence>
<protein>
    <recommendedName>
        <fullName evidence="1">Ig-like domain-containing protein</fullName>
    </recommendedName>
</protein>
<sequence length="106" mass="10673">MYRTPAARRAAADAAGKAPVNSALPAITGTRTQGQTLTCSTGTWSRAPSFAYQWIRDGVPISGATAATRVLAAGDVGATLRCAVTALANGVRVKAKSLATTAIIAA</sequence>
<accession>A0A7W9ECV7</accession>
<dbReference type="AlphaFoldDB" id="A0A7W9ECV7"/>
<dbReference type="InterPro" id="IPR007110">
    <property type="entry name" value="Ig-like_dom"/>
</dbReference>
<organism evidence="2 3">
    <name type="scientific">Sphingobium boeckii</name>
    <dbReference type="NCBI Taxonomy" id="1082345"/>
    <lineage>
        <taxon>Bacteria</taxon>
        <taxon>Pseudomonadati</taxon>
        <taxon>Pseudomonadota</taxon>
        <taxon>Alphaproteobacteria</taxon>
        <taxon>Sphingomonadales</taxon>
        <taxon>Sphingomonadaceae</taxon>
        <taxon>Sphingobium</taxon>
    </lineage>
</organism>
<dbReference type="RefSeq" id="WP_184014542.1">
    <property type="nucleotide sequence ID" value="NZ_JACIJC010000001.1"/>
</dbReference>
<dbReference type="Gene3D" id="2.60.40.2700">
    <property type="match status" value="1"/>
</dbReference>
<keyword evidence="3" id="KW-1185">Reference proteome</keyword>
<reference evidence="2 3" key="1">
    <citation type="submission" date="2020-08" db="EMBL/GenBank/DDBJ databases">
        <title>Genomic Encyclopedia of Type Strains, Phase IV (KMG-IV): sequencing the most valuable type-strain genomes for metagenomic binning, comparative biology and taxonomic classification.</title>
        <authorList>
            <person name="Goeker M."/>
        </authorList>
    </citation>
    <scope>NUCLEOTIDE SEQUENCE [LARGE SCALE GENOMIC DNA]</scope>
    <source>
        <strain evidence="2 3">DSM 25079</strain>
    </source>
</reference>
<gene>
    <name evidence="2" type="ORF">FHS49_000295</name>
</gene>